<reference evidence="1 2" key="1">
    <citation type="submission" date="2018-04" db="EMBL/GenBank/DDBJ databases">
        <authorList>
            <person name="Silva F.P."/>
            <person name="Xavier A.S."/>
            <person name="Vidigal P.M.P."/>
            <person name="Alfenas-Zerbini P."/>
        </authorList>
    </citation>
    <scope>NUCLEOTIDE SEQUENCE [LARGE SCALE GENOMIC DNA]</scope>
</reference>
<dbReference type="Proteomes" id="UP000289211">
    <property type="component" value="Segment"/>
</dbReference>
<name>A0A3S7L8K7_9CAUD</name>
<evidence type="ECO:0000313" key="1">
    <source>
        <dbReference type="EMBL" id="AWN08569.1"/>
    </source>
</evidence>
<keyword evidence="2" id="KW-1185">Reference proteome</keyword>
<gene>
    <name evidence="1" type="ORF">XcP1_067</name>
</gene>
<sequence>MKIECAMTPGDQILINSNSMHGAKVLDIAIESDSANIILNEQGARELLAAVNKFLDSGVLE</sequence>
<organism evidence="1 2">
    <name type="scientific">Xanthomonas phage XcP1</name>
    <dbReference type="NCBI Taxonomy" id="2785027"/>
    <lineage>
        <taxon>Viruses</taxon>
        <taxon>Duplodnaviria</taxon>
        <taxon>Heunggongvirae</taxon>
        <taxon>Uroviricota</taxon>
        <taxon>Caudoviricetes</taxon>
        <taxon>Lindbergviridae</taxon>
        <taxon>Carpasinavirus</taxon>
        <taxon>Carpasinavirus FoX6</taxon>
        <taxon>Carpasinavirus XcP1</taxon>
    </lineage>
</organism>
<protein>
    <submittedName>
        <fullName evidence="1">Uncharacterized protein</fullName>
    </submittedName>
</protein>
<dbReference type="EMBL" id="MH191395">
    <property type="protein sequence ID" value="AWN08569.1"/>
    <property type="molecule type" value="Genomic_DNA"/>
</dbReference>
<accession>A0A3S7L8K7</accession>
<evidence type="ECO:0000313" key="2">
    <source>
        <dbReference type="Proteomes" id="UP000289211"/>
    </source>
</evidence>
<proteinExistence type="predicted"/>